<name>A0ABX2D9S8_9CYAN</name>
<comment type="caution">
    <text evidence="1">The sequence shown here is derived from an EMBL/GenBank/DDBJ whole genome shotgun (WGS) entry which is preliminary data.</text>
</comment>
<dbReference type="PANTHER" id="PTHR30298">
    <property type="entry name" value="H REPEAT-ASSOCIATED PREDICTED TRANSPOSASE"/>
    <property type="match status" value="1"/>
</dbReference>
<evidence type="ECO:0000313" key="1">
    <source>
        <dbReference type="EMBL" id="NQE38655.1"/>
    </source>
</evidence>
<dbReference type="InterPro" id="IPR051698">
    <property type="entry name" value="Transposase_11-like"/>
</dbReference>
<dbReference type="EMBL" id="SRRZ01000302">
    <property type="protein sequence ID" value="NQE38655.1"/>
    <property type="molecule type" value="Genomic_DNA"/>
</dbReference>
<dbReference type="PANTHER" id="PTHR30298:SF0">
    <property type="entry name" value="PROTEIN YBFL-RELATED"/>
    <property type="match status" value="1"/>
</dbReference>
<dbReference type="Proteomes" id="UP000702425">
    <property type="component" value="Unassembled WGS sequence"/>
</dbReference>
<protein>
    <recommendedName>
        <fullName evidence="3">Transposase</fullName>
    </recommendedName>
</protein>
<dbReference type="InterPro" id="IPR047647">
    <property type="entry name" value="ISAs1_transpos"/>
</dbReference>
<evidence type="ECO:0008006" key="3">
    <source>
        <dbReference type="Google" id="ProtNLM"/>
    </source>
</evidence>
<gene>
    <name evidence="1" type="ORF">E5S67_06440</name>
</gene>
<evidence type="ECO:0000313" key="2">
    <source>
        <dbReference type="Proteomes" id="UP000702425"/>
    </source>
</evidence>
<organism evidence="1 2">
    <name type="scientific">Microcoleus asticus IPMA8</name>
    <dbReference type="NCBI Taxonomy" id="2563858"/>
    <lineage>
        <taxon>Bacteria</taxon>
        <taxon>Bacillati</taxon>
        <taxon>Cyanobacteriota</taxon>
        <taxon>Cyanophyceae</taxon>
        <taxon>Oscillatoriophycideae</taxon>
        <taxon>Oscillatoriales</taxon>
        <taxon>Microcoleaceae</taxon>
        <taxon>Microcoleus</taxon>
        <taxon>Microcoleus asticus</taxon>
    </lineage>
</organism>
<keyword evidence="2" id="KW-1185">Reference proteome</keyword>
<reference evidence="1 2" key="1">
    <citation type="journal article" date="2020" name="Sci. Rep.">
        <title>A novel cyanobacterial geosmin producer, revising GeoA distribution and dispersion patterns in Bacteria.</title>
        <authorList>
            <person name="Churro C."/>
            <person name="Semedo-Aguiar A.P."/>
            <person name="Silva A.D."/>
            <person name="Pereira-Leal J.B."/>
            <person name="Leite R.B."/>
        </authorList>
    </citation>
    <scope>NUCLEOTIDE SEQUENCE [LARGE SCALE GENOMIC DNA]</scope>
    <source>
        <strain evidence="1 2">IPMA8</strain>
    </source>
</reference>
<accession>A0ABX2D9S8</accession>
<dbReference type="NCBIfam" id="NF033564">
    <property type="entry name" value="transpos_ISAs1"/>
    <property type="match status" value="1"/>
</dbReference>
<proteinExistence type="predicted"/>
<sequence length="86" mass="10332">MTVAALGDLHKQEQWAYIQTIVIVERCRYLWNKTTHELQFYLSSLPVDAQLNSPAIRQHWSIENQEHWVLDVTFFSTRERLYCARH</sequence>